<feature type="compositionally biased region" description="Acidic residues" evidence="3">
    <location>
        <begin position="460"/>
        <end position="486"/>
    </location>
</feature>
<dbReference type="GO" id="GO:0030866">
    <property type="term" value="P:cortical actin cytoskeleton organization"/>
    <property type="evidence" value="ECO:0007669"/>
    <property type="project" value="TreeGrafter"/>
</dbReference>
<feature type="domain" description="FH2" evidence="6">
    <location>
        <begin position="597"/>
        <end position="996"/>
    </location>
</feature>
<organism evidence="7 8">
    <name type="scientific">Trypanosoma cruzi Dm28c</name>
    <dbReference type="NCBI Taxonomy" id="1416333"/>
    <lineage>
        <taxon>Eukaryota</taxon>
        <taxon>Discoba</taxon>
        <taxon>Euglenozoa</taxon>
        <taxon>Kinetoplastea</taxon>
        <taxon>Metakinetoplastina</taxon>
        <taxon>Trypanosomatida</taxon>
        <taxon>Trypanosomatidae</taxon>
        <taxon>Trypanosoma</taxon>
        <taxon>Schizotrypanum</taxon>
    </lineage>
</organism>
<accession>V5ATD3</accession>
<dbReference type="VEuPathDB" id="TriTrypDB:TCDM_07992"/>
<feature type="compositionally biased region" description="Pro residues" evidence="3">
    <location>
        <begin position="516"/>
        <end position="526"/>
    </location>
</feature>
<dbReference type="InterPro" id="IPR016024">
    <property type="entry name" value="ARM-type_fold"/>
</dbReference>
<proteinExistence type="predicted"/>
<dbReference type="AlphaFoldDB" id="V5ATD3"/>
<feature type="compositionally biased region" description="Pro residues" evidence="3">
    <location>
        <begin position="543"/>
        <end position="553"/>
    </location>
</feature>
<comment type="caution">
    <text evidence="7">The sequence shown here is derived from an EMBL/GenBank/DDBJ whole genome shotgun (WGS) entry which is preliminary data.</text>
</comment>
<dbReference type="EMBL" id="AYLP01000103">
    <property type="protein sequence ID" value="ESS64035.1"/>
    <property type="molecule type" value="Genomic_DNA"/>
</dbReference>
<dbReference type="PANTHER" id="PTHR45920">
    <property type="entry name" value="FORMIN HOMOLOGY 2 DOMAIN CONTAINING, ISOFORM I"/>
    <property type="match status" value="1"/>
</dbReference>
<dbReference type="PANTHER" id="PTHR45920:SF7">
    <property type="entry name" value="FORMIN-G"/>
    <property type="match status" value="1"/>
</dbReference>
<keyword evidence="1" id="KW-0009">Actin-binding</keyword>
<feature type="coiled-coil region" evidence="2">
    <location>
        <begin position="321"/>
        <end position="372"/>
    </location>
</feature>
<dbReference type="Pfam" id="PF24959">
    <property type="entry name" value="FH3_FHOD1-3"/>
    <property type="match status" value="1"/>
</dbReference>
<keyword evidence="4" id="KW-0812">Transmembrane</keyword>
<reference evidence="7 8" key="1">
    <citation type="journal article" date="2014" name="Genome Announc.">
        <title>Trypanosoma cruzi Clone Dm28c Draft Genome Sequence.</title>
        <authorList>
            <person name="Grisard E.C."/>
            <person name="Teixeira S.M."/>
            <person name="de Almeida L.G."/>
            <person name="Stoco P.H."/>
            <person name="Gerber A.L."/>
            <person name="Talavera-Lopez C."/>
            <person name="Lima O.C."/>
            <person name="Andersson B."/>
            <person name="de Vasconcelos A.T."/>
        </authorList>
    </citation>
    <scope>NUCLEOTIDE SEQUENCE [LARGE SCALE GENOMIC DNA]</scope>
    <source>
        <strain evidence="7 8">Dm28c</strain>
    </source>
</reference>
<dbReference type="SUPFAM" id="SSF101447">
    <property type="entry name" value="Formin homology 2 domain (FH2 domain)"/>
    <property type="match status" value="1"/>
</dbReference>
<dbReference type="OrthoDB" id="1668162at2759"/>
<feature type="compositionally biased region" description="Low complexity" evidence="3">
    <location>
        <begin position="491"/>
        <end position="508"/>
    </location>
</feature>
<dbReference type="InterPro" id="IPR042201">
    <property type="entry name" value="FH2_Formin_sf"/>
</dbReference>
<feature type="compositionally biased region" description="Pro residues" evidence="3">
    <location>
        <begin position="561"/>
        <end position="570"/>
    </location>
</feature>
<dbReference type="SUPFAM" id="SSF48371">
    <property type="entry name" value="ARM repeat"/>
    <property type="match status" value="1"/>
</dbReference>
<dbReference type="GO" id="GO:0005856">
    <property type="term" value="C:cytoskeleton"/>
    <property type="evidence" value="ECO:0007669"/>
    <property type="project" value="TreeGrafter"/>
</dbReference>
<protein>
    <submittedName>
        <fullName evidence="7">Formin like proteiny 2 (FH2) domain protein</fullName>
    </submittedName>
</protein>
<dbReference type="InterPro" id="IPR015425">
    <property type="entry name" value="FH2_Formin"/>
</dbReference>
<sequence length="1009" mass="112927">MVCMLMGHRCGMRREGGRERYTLPLTVRGVCVRVCICVFLVCFRFIISFIFCFAAELPRDKLTLSHQQKKKEAAMSVTSISPIGGPTGSSTSVRDAIDILLYEENQGQRKRKLVLELNTLVQGAEFAEQFLEEDGLNILLLQIKTASGNLQAAMLSVLRNLLVYVNAVEQIAETPELVERIYGLLVPSHDGSLVPLNIAKPTLETLIVICGMVEGGHKMINQAAKKRIGVGVLPYAPLVPLLSGDDLLVTHKTLLFMNILLKKKKEVSELKAKKLFFRWKECGVLSLLKRLTVIEDADVAKQLASFQRLSNFTIPRSWEEASKYRLQYEEAKRKCDAAMDALYVFQQQQAKVRMLKQELERTQETVRAMRLLIPHTSVNYHPARRFHAGGGLHVDQLASGKLEPIDVSAGQNEITAARMALLEKFVTANDIRPVVSKMFAAGPAGRHAAMNDDEHFAPSDGDDEEDMMPPPSDESDAPPPDDEEDDKSNNEEAASNGAAQQKQQQQQQTAPKGEKPLPPPPPPSLPAPSQQHPQQRSALPAKAGPPPPPPPPTSAGGKKGAPPPPPPPPSGAKKPPNGNLPVPGPAAKTPSAPSKVFFKGPAPKKRMKPLHWDKIPFPDTVESVWSLINAGTLHDTTFDYAEFEQLFSQKEVEAKPVSQPKPRKVLLLREDLHRNLSIVLHKLPSIPNVQRALFDLDANVLSREMLTAMLAQAPTDEVRAEFLKNANKKPEEEYEPQEKYMAMMIAMPEFRRRVSAWLFSIEWEECRQAVLKPMHRLQESMVAVLNSKYLPYYLGLLLNFGNMMNYGDARRGNAGAVNLSLLDKLELTKDNKGKSSLFTYLVTTVKVRRPEALHLIDEMKPVLTANVVQISWGDMEMAMQEAEKAVQVFQNHCTLVKKKLVELGTDAEDPFVPFAVEFTMRVTGELQELRQHYGRLDNTRIKFLQYFGLIDAKKKPEDIFSQLVPFIERVRRSMQEMVKKERRTMKKGQKLGDGEFAHVVQKLQEQVAL</sequence>
<dbReference type="InterPro" id="IPR014768">
    <property type="entry name" value="GBD/FH3_dom"/>
</dbReference>
<evidence type="ECO:0000256" key="3">
    <source>
        <dbReference type="SAM" id="MobiDB-lite"/>
    </source>
</evidence>
<dbReference type="Pfam" id="PF02181">
    <property type="entry name" value="FH2"/>
    <property type="match status" value="1"/>
</dbReference>
<evidence type="ECO:0000259" key="5">
    <source>
        <dbReference type="PROSITE" id="PS51232"/>
    </source>
</evidence>
<keyword evidence="4" id="KW-0472">Membrane</keyword>
<feature type="domain" description="GBD/FH3" evidence="5">
    <location>
        <begin position="38"/>
        <end position="413"/>
    </location>
</feature>
<dbReference type="GO" id="GO:0005737">
    <property type="term" value="C:cytoplasm"/>
    <property type="evidence" value="ECO:0007669"/>
    <property type="project" value="TreeGrafter"/>
</dbReference>
<dbReference type="GO" id="GO:0051015">
    <property type="term" value="F:actin filament binding"/>
    <property type="evidence" value="ECO:0007669"/>
    <property type="project" value="TreeGrafter"/>
</dbReference>
<dbReference type="Proteomes" id="UP000017861">
    <property type="component" value="Unassembled WGS sequence"/>
</dbReference>
<dbReference type="Gene3D" id="1.20.58.2220">
    <property type="entry name" value="Formin, FH2 domain"/>
    <property type="match status" value="1"/>
</dbReference>
<dbReference type="InterPro" id="IPR056771">
    <property type="entry name" value="FH3_FHOD1-3-like"/>
</dbReference>
<keyword evidence="4" id="KW-1133">Transmembrane helix</keyword>
<feature type="transmembrane region" description="Helical" evidence="4">
    <location>
        <begin position="21"/>
        <end position="51"/>
    </location>
</feature>
<dbReference type="Gene3D" id="1.25.10.10">
    <property type="entry name" value="Leucine-rich Repeat Variant"/>
    <property type="match status" value="1"/>
</dbReference>
<gene>
    <name evidence="7" type="ORF">TCDM_07992</name>
</gene>
<evidence type="ECO:0000256" key="1">
    <source>
        <dbReference type="ARBA" id="ARBA00023203"/>
    </source>
</evidence>
<evidence type="ECO:0000259" key="6">
    <source>
        <dbReference type="PROSITE" id="PS51444"/>
    </source>
</evidence>
<dbReference type="InterPro" id="IPR011989">
    <property type="entry name" value="ARM-like"/>
</dbReference>
<dbReference type="PROSITE" id="PS51232">
    <property type="entry name" value="GBD_FH3"/>
    <property type="match status" value="1"/>
</dbReference>
<feature type="region of interest" description="Disordered" evidence="3">
    <location>
        <begin position="446"/>
        <end position="605"/>
    </location>
</feature>
<keyword evidence="2" id="KW-0175">Coiled coil</keyword>
<evidence type="ECO:0000313" key="8">
    <source>
        <dbReference type="Proteomes" id="UP000017861"/>
    </source>
</evidence>
<dbReference type="SMART" id="SM00498">
    <property type="entry name" value="FH2"/>
    <property type="match status" value="1"/>
</dbReference>
<name>V5ATD3_TRYCR</name>
<evidence type="ECO:0000256" key="4">
    <source>
        <dbReference type="SAM" id="Phobius"/>
    </source>
</evidence>
<dbReference type="PROSITE" id="PS51444">
    <property type="entry name" value="FH2"/>
    <property type="match status" value="1"/>
</dbReference>
<evidence type="ECO:0000256" key="2">
    <source>
        <dbReference type="SAM" id="Coils"/>
    </source>
</evidence>
<evidence type="ECO:0000313" key="7">
    <source>
        <dbReference type="EMBL" id="ESS64035.1"/>
    </source>
</evidence>